<dbReference type="EMBL" id="QXFU01005927">
    <property type="protein sequence ID" value="KAE8962599.1"/>
    <property type="molecule type" value="Genomic_DNA"/>
</dbReference>
<keyword evidence="3" id="KW-1185">Reference proteome</keyword>
<dbReference type="Proteomes" id="UP000434957">
    <property type="component" value="Unassembled WGS sequence"/>
</dbReference>
<dbReference type="Proteomes" id="UP000435112">
    <property type="component" value="Unassembled WGS sequence"/>
</dbReference>
<dbReference type="AlphaFoldDB" id="A0A6A3GZR5"/>
<proteinExistence type="predicted"/>
<gene>
    <name evidence="1" type="ORF">PR002_g29550</name>
    <name evidence="2" type="ORF">PR003_g30794</name>
</gene>
<dbReference type="EMBL" id="QXFT01005977">
    <property type="protein sequence ID" value="KAE9270511.1"/>
    <property type="molecule type" value="Genomic_DNA"/>
</dbReference>
<reference evidence="1 4" key="1">
    <citation type="submission" date="2018-09" db="EMBL/GenBank/DDBJ databases">
        <title>Genomic investigation of the strawberry pathogen Phytophthora fragariae indicates pathogenicity is determined by transcriptional variation in three key races.</title>
        <authorList>
            <person name="Adams T.M."/>
            <person name="Armitage A.D."/>
            <person name="Sobczyk M.K."/>
            <person name="Bates H.J."/>
            <person name="Dunwell J.M."/>
            <person name="Nellist C.F."/>
            <person name="Harrison R.J."/>
        </authorList>
    </citation>
    <scope>NUCLEOTIDE SEQUENCE [LARGE SCALE GENOMIC DNA]</scope>
    <source>
        <strain evidence="1 4">SCRP324</strain>
        <strain evidence="2 3">SCRP333</strain>
    </source>
</reference>
<sequence>MKLRDGHDGNECLLFWVPAAAAEADTRAIIAYDS</sequence>
<evidence type="ECO:0000313" key="1">
    <source>
        <dbReference type="EMBL" id="KAE8962599.1"/>
    </source>
</evidence>
<name>A0A6A3GZR5_9STRA</name>
<evidence type="ECO:0000313" key="2">
    <source>
        <dbReference type="EMBL" id="KAE9270511.1"/>
    </source>
</evidence>
<accession>A0A6A3GZR5</accession>
<comment type="caution">
    <text evidence="1">The sequence shown here is derived from an EMBL/GenBank/DDBJ whole genome shotgun (WGS) entry which is preliminary data.</text>
</comment>
<evidence type="ECO:0000313" key="3">
    <source>
        <dbReference type="Proteomes" id="UP000434957"/>
    </source>
</evidence>
<organism evidence="1 4">
    <name type="scientific">Phytophthora rubi</name>
    <dbReference type="NCBI Taxonomy" id="129364"/>
    <lineage>
        <taxon>Eukaryota</taxon>
        <taxon>Sar</taxon>
        <taxon>Stramenopiles</taxon>
        <taxon>Oomycota</taxon>
        <taxon>Peronosporomycetes</taxon>
        <taxon>Peronosporales</taxon>
        <taxon>Peronosporaceae</taxon>
        <taxon>Phytophthora</taxon>
    </lineage>
</organism>
<protein>
    <submittedName>
        <fullName evidence="1">Uncharacterized protein</fullName>
    </submittedName>
</protein>
<evidence type="ECO:0000313" key="4">
    <source>
        <dbReference type="Proteomes" id="UP000435112"/>
    </source>
</evidence>